<reference evidence="1 2" key="1">
    <citation type="journal article" date="2015" name="Nature">
        <title>rRNA introns, odd ribosomes, and small enigmatic genomes across a large radiation of phyla.</title>
        <authorList>
            <person name="Brown C.T."/>
            <person name="Hug L.A."/>
            <person name="Thomas B.C."/>
            <person name="Sharon I."/>
            <person name="Castelle C.J."/>
            <person name="Singh A."/>
            <person name="Wilkins M.J."/>
            <person name="Williams K.H."/>
            <person name="Banfield J.F."/>
        </authorList>
    </citation>
    <scope>NUCLEOTIDE SEQUENCE [LARGE SCALE GENOMIC DNA]</scope>
</reference>
<accession>A0A0G0BMH1</accession>
<dbReference type="AlphaFoldDB" id="A0A0G0BMH1"/>
<evidence type="ECO:0000313" key="1">
    <source>
        <dbReference type="EMBL" id="KKP32227.1"/>
    </source>
</evidence>
<evidence type="ECO:0000313" key="2">
    <source>
        <dbReference type="Proteomes" id="UP000034803"/>
    </source>
</evidence>
<protein>
    <submittedName>
        <fullName evidence="1">Uncharacterized protein</fullName>
    </submittedName>
</protein>
<dbReference type="EMBL" id="LBOI01000001">
    <property type="protein sequence ID" value="KKP32227.1"/>
    <property type="molecule type" value="Genomic_DNA"/>
</dbReference>
<comment type="caution">
    <text evidence="1">The sequence shown here is derived from an EMBL/GenBank/DDBJ whole genome shotgun (WGS) entry which is preliminary data.</text>
</comment>
<proteinExistence type="predicted"/>
<name>A0A0G0BMH1_9BACT</name>
<gene>
    <name evidence="1" type="ORF">UR21_C0001G0023</name>
</gene>
<organism evidence="1 2">
    <name type="scientific">Candidatus Woesebacteria bacterium GW2011_GWC2_31_9</name>
    <dbReference type="NCBI Taxonomy" id="1618586"/>
    <lineage>
        <taxon>Bacteria</taxon>
        <taxon>Candidatus Woeseibacteriota</taxon>
    </lineage>
</organism>
<dbReference type="Proteomes" id="UP000034803">
    <property type="component" value="Unassembled WGS sequence"/>
</dbReference>
<sequence length="89" mass="10823">MIQFDLDNYMTEKLPDYLPFNEETWKKIKNNWDFYQDQIGLEGEIFMDLLKEEKSHSEIEEVIRLHRIERKINMQAFKALKKDLNGKSI</sequence>